<protein>
    <submittedName>
        <fullName evidence="2">Uncharacterized protein</fullName>
    </submittedName>
</protein>
<proteinExistence type="predicted"/>
<keyword evidence="1" id="KW-0812">Transmembrane</keyword>
<evidence type="ECO:0000313" key="3">
    <source>
        <dbReference type="Proteomes" id="UP000568664"/>
    </source>
</evidence>
<dbReference type="RefSeq" id="WP_169075230.1">
    <property type="nucleotide sequence ID" value="NZ_JABBXH010000003.1"/>
</dbReference>
<keyword evidence="1" id="KW-1133">Transmembrane helix</keyword>
<feature type="transmembrane region" description="Helical" evidence="1">
    <location>
        <begin position="21"/>
        <end position="40"/>
    </location>
</feature>
<name>A0A7Y0LC90_9GAMM</name>
<dbReference type="Proteomes" id="UP000568664">
    <property type="component" value="Unassembled WGS sequence"/>
</dbReference>
<evidence type="ECO:0000256" key="1">
    <source>
        <dbReference type="SAM" id="Phobius"/>
    </source>
</evidence>
<keyword evidence="1" id="KW-0472">Membrane</keyword>
<sequence length="242" mass="27949">MNWLAKINLPVVVRRLGAFKSALLLFSTVALCLFVGYRIGNYFHGYQNQTIAQQKQRLDELYQLQNDSLKRVHTLEVELEVEKLANQRARNAIKEMETVHFDVKKELAFYQKIMAPEKQADGLTIDIVDVQATESPNHYRFSVTLVQQTLKKRFAKGNIDLTVLGSQNNKPKKLKLSKISQLTKEQLSFSLKYFQRIDGDFTLPEGFVPESLEIKAVLPKSRWQKFNELNQSFAWNKVLTSP</sequence>
<evidence type="ECO:0000313" key="2">
    <source>
        <dbReference type="EMBL" id="NMP31899.1"/>
    </source>
</evidence>
<dbReference type="EMBL" id="JABBXH010000003">
    <property type="protein sequence ID" value="NMP31899.1"/>
    <property type="molecule type" value="Genomic_DNA"/>
</dbReference>
<keyword evidence="3" id="KW-1185">Reference proteome</keyword>
<gene>
    <name evidence="2" type="ORF">HII17_10005</name>
</gene>
<comment type="caution">
    <text evidence="2">The sequence shown here is derived from an EMBL/GenBank/DDBJ whole genome shotgun (WGS) entry which is preliminary data.</text>
</comment>
<accession>A0A7Y0LC90</accession>
<dbReference type="AlphaFoldDB" id="A0A7Y0LC90"/>
<dbReference type="Pfam" id="PF20567">
    <property type="entry name" value="DUF6776"/>
    <property type="match status" value="1"/>
</dbReference>
<reference evidence="2 3" key="1">
    <citation type="submission" date="2020-04" db="EMBL/GenBank/DDBJ databases">
        <title>Thalassotalea sp. M1531, isolated from the surface of marine red alga.</title>
        <authorList>
            <person name="Pang L."/>
            <person name="Lu D.-C."/>
        </authorList>
    </citation>
    <scope>NUCLEOTIDE SEQUENCE [LARGE SCALE GENOMIC DNA]</scope>
    <source>
        <strain evidence="2 3">M1531</strain>
    </source>
</reference>
<dbReference type="InterPro" id="IPR046703">
    <property type="entry name" value="DUF6776"/>
</dbReference>
<organism evidence="2 3">
    <name type="scientific">Thalassotalea algicola</name>
    <dbReference type="NCBI Taxonomy" id="2716224"/>
    <lineage>
        <taxon>Bacteria</taxon>
        <taxon>Pseudomonadati</taxon>
        <taxon>Pseudomonadota</taxon>
        <taxon>Gammaproteobacteria</taxon>
        <taxon>Alteromonadales</taxon>
        <taxon>Colwelliaceae</taxon>
        <taxon>Thalassotalea</taxon>
    </lineage>
</organism>